<evidence type="ECO:0000256" key="1">
    <source>
        <dbReference type="SAM" id="MobiDB-lite"/>
    </source>
</evidence>
<dbReference type="AlphaFoldDB" id="A0A2K3LTE6"/>
<dbReference type="EMBL" id="ASHM01040634">
    <property type="protein sequence ID" value="PNX81808.1"/>
    <property type="molecule type" value="Genomic_DNA"/>
</dbReference>
<evidence type="ECO:0000313" key="3">
    <source>
        <dbReference type="Proteomes" id="UP000236291"/>
    </source>
</evidence>
<proteinExistence type="predicted"/>
<evidence type="ECO:0000313" key="2">
    <source>
        <dbReference type="EMBL" id="PNX81808.1"/>
    </source>
</evidence>
<organism evidence="2 3">
    <name type="scientific">Trifolium pratense</name>
    <name type="common">Red clover</name>
    <dbReference type="NCBI Taxonomy" id="57577"/>
    <lineage>
        <taxon>Eukaryota</taxon>
        <taxon>Viridiplantae</taxon>
        <taxon>Streptophyta</taxon>
        <taxon>Embryophyta</taxon>
        <taxon>Tracheophyta</taxon>
        <taxon>Spermatophyta</taxon>
        <taxon>Magnoliopsida</taxon>
        <taxon>eudicotyledons</taxon>
        <taxon>Gunneridae</taxon>
        <taxon>Pentapetalae</taxon>
        <taxon>rosids</taxon>
        <taxon>fabids</taxon>
        <taxon>Fabales</taxon>
        <taxon>Fabaceae</taxon>
        <taxon>Papilionoideae</taxon>
        <taxon>50 kb inversion clade</taxon>
        <taxon>NPAAA clade</taxon>
        <taxon>Hologalegina</taxon>
        <taxon>IRL clade</taxon>
        <taxon>Trifolieae</taxon>
        <taxon>Trifolium</taxon>
    </lineage>
</organism>
<feature type="non-terminal residue" evidence="2">
    <location>
        <position position="137"/>
    </location>
</feature>
<name>A0A2K3LTE6_TRIPR</name>
<comment type="caution">
    <text evidence="2">The sequence shown here is derived from an EMBL/GenBank/DDBJ whole genome shotgun (WGS) entry which is preliminary data.</text>
</comment>
<gene>
    <name evidence="2" type="ORF">L195_g037833</name>
</gene>
<dbReference type="Proteomes" id="UP000236291">
    <property type="component" value="Unassembled WGS sequence"/>
</dbReference>
<feature type="compositionally biased region" description="Low complexity" evidence="1">
    <location>
        <begin position="7"/>
        <end position="18"/>
    </location>
</feature>
<reference evidence="2 3" key="2">
    <citation type="journal article" date="2017" name="Front. Plant Sci.">
        <title>Gene Classification and Mining of Molecular Markers Useful in Red Clover (Trifolium pratense) Breeding.</title>
        <authorList>
            <person name="Istvanek J."/>
            <person name="Dluhosova J."/>
            <person name="Dluhos P."/>
            <person name="Patkova L."/>
            <person name="Nedelnik J."/>
            <person name="Repkova J."/>
        </authorList>
    </citation>
    <scope>NUCLEOTIDE SEQUENCE [LARGE SCALE GENOMIC DNA]</scope>
    <source>
        <strain evidence="3">cv. Tatra</strain>
        <tissue evidence="2">Young leaves</tissue>
    </source>
</reference>
<feature type="region of interest" description="Disordered" evidence="1">
    <location>
        <begin position="1"/>
        <end position="25"/>
    </location>
</feature>
<reference evidence="2 3" key="1">
    <citation type="journal article" date="2014" name="Am. J. Bot.">
        <title>Genome assembly and annotation for red clover (Trifolium pratense; Fabaceae).</title>
        <authorList>
            <person name="Istvanek J."/>
            <person name="Jaros M."/>
            <person name="Krenek A."/>
            <person name="Repkova J."/>
        </authorList>
    </citation>
    <scope>NUCLEOTIDE SEQUENCE [LARGE SCALE GENOMIC DNA]</scope>
    <source>
        <strain evidence="3">cv. Tatra</strain>
        <tissue evidence="2">Young leaves</tissue>
    </source>
</reference>
<dbReference type="STRING" id="57577.A0A2K3LTE6"/>
<accession>A0A2K3LTE6</accession>
<sequence>MLPPSQTPTSLTTHPSHATPKHALQHTTPSNPCTMVHCPLNSIETKDCRSFHYPPFYYAYGNGSLIASLYRDTLTAVLIFTVLDLNVRKKKILIPEILQRVNKRGDGGVVVDSGIENETVEEMYPLEKLLEKLCIEP</sequence>
<protein>
    <submittedName>
        <fullName evidence="2">Aspartic proteinase nepenthesin-2-like protein</fullName>
    </submittedName>
</protein>